<evidence type="ECO:0000313" key="3">
    <source>
        <dbReference type="Proteomes" id="UP001283361"/>
    </source>
</evidence>
<gene>
    <name evidence="2" type="ORF">RRG08_037695</name>
</gene>
<accession>A0AAE1A7Z4</accession>
<feature type="compositionally biased region" description="Polar residues" evidence="1">
    <location>
        <begin position="62"/>
        <end position="74"/>
    </location>
</feature>
<feature type="compositionally biased region" description="Basic and acidic residues" evidence="1">
    <location>
        <begin position="87"/>
        <end position="98"/>
    </location>
</feature>
<protein>
    <submittedName>
        <fullName evidence="2">Uncharacterized protein</fullName>
    </submittedName>
</protein>
<name>A0AAE1A7Z4_9GAST</name>
<organism evidence="2 3">
    <name type="scientific">Elysia crispata</name>
    <name type="common">lettuce slug</name>
    <dbReference type="NCBI Taxonomy" id="231223"/>
    <lineage>
        <taxon>Eukaryota</taxon>
        <taxon>Metazoa</taxon>
        <taxon>Spiralia</taxon>
        <taxon>Lophotrochozoa</taxon>
        <taxon>Mollusca</taxon>
        <taxon>Gastropoda</taxon>
        <taxon>Heterobranchia</taxon>
        <taxon>Euthyneura</taxon>
        <taxon>Panpulmonata</taxon>
        <taxon>Sacoglossa</taxon>
        <taxon>Placobranchoidea</taxon>
        <taxon>Plakobranchidae</taxon>
        <taxon>Elysia</taxon>
    </lineage>
</organism>
<evidence type="ECO:0000313" key="2">
    <source>
        <dbReference type="EMBL" id="KAK3782692.1"/>
    </source>
</evidence>
<reference evidence="2" key="1">
    <citation type="journal article" date="2023" name="G3 (Bethesda)">
        <title>A reference genome for the long-term kleptoplast-retaining sea slug Elysia crispata morphotype clarki.</title>
        <authorList>
            <person name="Eastman K.E."/>
            <person name="Pendleton A.L."/>
            <person name="Shaikh M.A."/>
            <person name="Suttiyut T."/>
            <person name="Ogas R."/>
            <person name="Tomko P."/>
            <person name="Gavelis G."/>
            <person name="Widhalm J.R."/>
            <person name="Wisecaver J.H."/>
        </authorList>
    </citation>
    <scope>NUCLEOTIDE SEQUENCE</scope>
    <source>
        <strain evidence="2">ECLA1</strain>
    </source>
</reference>
<dbReference type="EMBL" id="JAWDGP010002489">
    <property type="protein sequence ID" value="KAK3782692.1"/>
    <property type="molecule type" value="Genomic_DNA"/>
</dbReference>
<feature type="region of interest" description="Disordered" evidence="1">
    <location>
        <begin position="1"/>
        <end position="113"/>
    </location>
</feature>
<dbReference type="AlphaFoldDB" id="A0AAE1A7Z4"/>
<dbReference type="Proteomes" id="UP001283361">
    <property type="component" value="Unassembled WGS sequence"/>
</dbReference>
<evidence type="ECO:0000256" key="1">
    <source>
        <dbReference type="SAM" id="MobiDB-lite"/>
    </source>
</evidence>
<sequence length="113" mass="12853">MPVQLARSADEIERSRPKLTRPGSRELAGRAGTPDLSYQEREYRSGHGLTLHHFEGRGPKSLDNQFYTEPTQPQHSPPLRSQPGDYHFSRQTEVETSDRVILTKRSRIQGLDG</sequence>
<proteinExistence type="predicted"/>
<keyword evidence="3" id="KW-1185">Reference proteome</keyword>
<comment type="caution">
    <text evidence="2">The sequence shown here is derived from an EMBL/GenBank/DDBJ whole genome shotgun (WGS) entry which is preliminary data.</text>
</comment>